<dbReference type="EMBL" id="WBZJ01000001">
    <property type="protein sequence ID" value="KAB3522780.1"/>
    <property type="molecule type" value="Genomic_DNA"/>
</dbReference>
<reference evidence="10 11" key="1">
    <citation type="submission" date="2019-10" db="EMBL/GenBank/DDBJ databases">
        <title>Corynebacterium sp novel species isolated from the respiratory tract of Marmot.</title>
        <authorList>
            <person name="Zhang G."/>
        </authorList>
    </citation>
    <scope>NUCLEOTIDE SEQUENCE [LARGE SCALE GENOMIC DNA]</scope>
    <source>
        <strain evidence="10 11">336</strain>
    </source>
</reference>
<keyword evidence="11" id="KW-1185">Reference proteome</keyword>
<dbReference type="InterPro" id="IPR049468">
    <property type="entry name" value="Restrct_endonuc-II-like_dom"/>
</dbReference>
<gene>
    <name evidence="10" type="ORF">F8377_00995</name>
</gene>
<evidence type="ECO:0000256" key="6">
    <source>
        <dbReference type="SAM" id="Coils"/>
    </source>
</evidence>
<dbReference type="PANTHER" id="PTHR43788:SF8">
    <property type="entry name" value="DNA-BINDING PROTEIN SMUBP-2"/>
    <property type="match status" value="1"/>
</dbReference>
<proteinExistence type="inferred from homology"/>
<evidence type="ECO:0000313" key="11">
    <source>
        <dbReference type="Proteomes" id="UP000436181"/>
    </source>
</evidence>
<comment type="similarity">
    <text evidence="1">Belongs to the DNA2/NAM7 helicase family.</text>
</comment>
<evidence type="ECO:0000259" key="9">
    <source>
        <dbReference type="Pfam" id="PF18741"/>
    </source>
</evidence>
<keyword evidence="5" id="KW-0067">ATP-binding</keyword>
<dbReference type="InterPro" id="IPR041677">
    <property type="entry name" value="DNA2/NAM7_AAA_11"/>
</dbReference>
<dbReference type="Gene3D" id="3.40.50.300">
    <property type="entry name" value="P-loop containing nucleotide triphosphate hydrolases"/>
    <property type="match status" value="3"/>
</dbReference>
<evidence type="ECO:0000256" key="4">
    <source>
        <dbReference type="ARBA" id="ARBA00022806"/>
    </source>
</evidence>
<keyword evidence="2" id="KW-0547">Nucleotide-binding</keyword>
<dbReference type="InterPro" id="IPR041679">
    <property type="entry name" value="DNA2/NAM7-like_C"/>
</dbReference>
<evidence type="ECO:0000256" key="3">
    <source>
        <dbReference type="ARBA" id="ARBA00022801"/>
    </source>
</evidence>
<dbReference type="Proteomes" id="UP000436181">
    <property type="component" value="Unassembled WGS sequence"/>
</dbReference>
<dbReference type="SUPFAM" id="SSF52540">
    <property type="entry name" value="P-loop containing nucleoside triphosphate hydrolases"/>
    <property type="match status" value="1"/>
</dbReference>
<dbReference type="Pfam" id="PF18741">
    <property type="entry name" value="MTES_1575"/>
    <property type="match status" value="1"/>
</dbReference>
<dbReference type="InterPro" id="IPR050534">
    <property type="entry name" value="Coronavir_polyprotein_1ab"/>
</dbReference>
<evidence type="ECO:0000256" key="5">
    <source>
        <dbReference type="ARBA" id="ARBA00022840"/>
    </source>
</evidence>
<dbReference type="PANTHER" id="PTHR43788">
    <property type="entry name" value="DNA2/NAM7 HELICASE FAMILY MEMBER"/>
    <property type="match status" value="1"/>
</dbReference>
<sequence length="1737" mass="196285">MSTNVDKARRLFLYLSELQKMKEKVITTTSAYQKDGGHVLSMDELKRVSSYSGSITFGTQLQSALFKESSDSTGSQRDSESTDSTIVVFKKPTMSTLVEPSPEIAEWIDGDVTDFSKDVWIREKPKTPGATEDWYSISDNERNDVEKWLEEWNLWARRSRYAEFYQKAFDIQTSSNQNSEEFELVLTLGNLAWKHDQNVVNRHLFTTGVTATLDKQTGDISFELTSNSLNIEFDVIPPEILMDNTLTSDVEETMKFMEGDLLLEETFALLGAVTAHALGSTASYSPEWTCQTPGDYPVIAWQPTLILRKRRRMGLASTFAAIAREIEHSGQVPAGLATLIDPNKQAKITKNPAQGAMFEIGDEIFTPLPLNQKQEEVLRRVDSHAQTIVQGPPGTGKTHMAAALVSHLLAQGQRVLVTAEAERALYELRAKLPKEIQELAVSVISSGSDDLADLRVAIETINRRSSSYDEATASATATSLEADLNALRERRVALTREWDQSMTVENSPLQVPGYEVPLAEASRTWLENKPKYDWIEQYSVASANTPFPLEPEEIEQWFSLIDRPELAQKGLSTSADQFNFSSLLTAEEFAELIQDHSTTKQELNKISFNFSKKEFERWKKSKESVKQQLHKLSDQGESALQKIGSEQEPSNQFLFESLEGDRLSLWNSTVQLLSDTIQDTENKARSADSIRHLQINGAPEDLYPLAKNLFLYLEKGGEVKLRPDGMPKIGLFTKSILRDSMPFFENVRIDGVPPTNTDSVQKFIDSVEVQWGLQKLQKIWKFDTPHPDLPVQDQLHQWRYLANRLHGITENATRLLHVVDQLAELGYTVSPGAFDKFASKLDSIQRSLELDGQLKALRRKRHELQEAVSIAVKQLGDSAPLQALKSAINKEDASAYAHALSNITALSNLSSDYRTLKECEAQVASWSSQLARRVASSTPGAKVRNHVRDAEAARAWLLVGHQLQQKSSRDLSVLSSEISILDDKIAQTVGEIAAHRAWTHAVGSQRLDARMRSNLQAYSQAVVRLGKGTGKYANRKRQDIRKHLMTCREAVPVWIMPIFRVVEQFALEENMFDVIIVDEASQAGMDALFLQYLAPRIVVIGDDKQVSPISFADHQNIHTLARQYLSDFEKFDSWTDPARSLFDDAVMRYGGRIILDEHRRCVPEIIEFSNRYIYEPDNIELKPVREVDEVRLAPFKITRTPNAIYTHGKSLVNKPEADAVVDAVVQALNDPSYDNKTFGVISLLSGSGQAAYIQARLLEKVAPEVWEERELKVGKPEEFQGSERDVVFLSLVEANDPSKGKTTLTQEKHKQRYNVAVSRAKDQVWLFHSVGTEDLKPEDIRAKLLKYAYSVAEAEPEAHTSVAVPEDRRVEPFDSLFEQRVYNSIVQRGYHVIPQFEQIGYRIDLVVQGATGRLAVECDGDHWHGQDFAARDRRRQRALERLGWSFVRIFESDFYLEPQTQMKRVFDALEERGITPYSSEHKPARNSSNIRVIESTFSEETTSPASVSMDHDQVVETPDAQYTQSHAPEYSDQVSLQEDVSFDSLSDAEDTQGIEQPMTSTSRHPRLDAYLTYDKRTVTAQYATDEEIINGLREIIKVEGPITVSYLFSRYTQQSGGGKLTQSVRDRLNSIVNKLLQKGDIVAEQPLGINRYDDSVLMHRGCDRTIKRELGPRTIHDVSYFELREYLLAAYSLCGSRNREILMRETLDLLGRSRLTGKTEEVLLPPYQDLLDQNQLN</sequence>
<evidence type="ECO:0000259" key="8">
    <source>
        <dbReference type="Pfam" id="PF13087"/>
    </source>
</evidence>
<evidence type="ECO:0000256" key="2">
    <source>
        <dbReference type="ARBA" id="ARBA00022741"/>
    </source>
</evidence>
<feature type="domain" description="Restriction endonuclease type II-like" evidence="9">
    <location>
        <begin position="1377"/>
        <end position="1469"/>
    </location>
</feature>
<feature type="domain" description="DNA2/NAM7 helicase helicase" evidence="7">
    <location>
        <begin position="370"/>
        <end position="631"/>
    </location>
</feature>
<evidence type="ECO:0000313" key="10">
    <source>
        <dbReference type="EMBL" id="KAB3522780.1"/>
    </source>
</evidence>
<dbReference type="RefSeq" id="WP_151843674.1">
    <property type="nucleotide sequence ID" value="NZ_WBZJ01000001.1"/>
</dbReference>
<comment type="caution">
    <text evidence="10">The sequence shown here is derived from an EMBL/GenBank/DDBJ whole genome shotgun (WGS) entry which is preliminary data.</text>
</comment>
<dbReference type="Gene3D" id="3.40.960.10">
    <property type="entry name" value="VSR Endonuclease"/>
    <property type="match status" value="1"/>
</dbReference>
<keyword evidence="4" id="KW-0347">Helicase</keyword>
<organism evidence="10 11">
    <name type="scientific">Corynebacterium zhongnanshanii</name>
    <dbReference type="NCBI Taxonomy" id="2768834"/>
    <lineage>
        <taxon>Bacteria</taxon>
        <taxon>Bacillati</taxon>
        <taxon>Actinomycetota</taxon>
        <taxon>Actinomycetes</taxon>
        <taxon>Mycobacteriales</taxon>
        <taxon>Corynebacteriaceae</taxon>
        <taxon>Corynebacterium</taxon>
    </lineage>
</organism>
<dbReference type="InterPro" id="IPR027417">
    <property type="entry name" value="P-loop_NTPase"/>
</dbReference>
<protein>
    <submittedName>
        <fullName evidence="10">AAA family ATPase</fullName>
    </submittedName>
</protein>
<keyword evidence="6" id="KW-0175">Coiled coil</keyword>
<evidence type="ECO:0000256" key="1">
    <source>
        <dbReference type="ARBA" id="ARBA00007913"/>
    </source>
</evidence>
<name>A0ABQ6VEB9_9CORY</name>
<feature type="coiled-coil region" evidence="6">
    <location>
        <begin position="847"/>
        <end position="874"/>
    </location>
</feature>
<dbReference type="CDD" id="cd18808">
    <property type="entry name" value="SF1_C_Upf1"/>
    <property type="match status" value="1"/>
</dbReference>
<evidence type="ECO:0000259" key="7">
    <source>
        <dbReference type="Pfam" id="PF13086"/>
    </source>
</evidence>
<dbReference type="Pfam" id="PF13086">
    <property type="entry name" value="AAA_11"/>
    <property type="match status" value="1"/>
</dbReference>
<accession>A0ABQ6VEB9</accession>
<keyword evidence="3" id="KW-0378">Hydrolase</keyword>
<dbReference type="Pfam" id="PF13087">
    <property type="entry name" value="AAA_12"/>
    <property type="match status" value="1"/>
</dbReference>
<feature type="domain" description="DNA2/NAM7 helicase-like C-terminal" evidence="8">
    <location>
        <begin position="1139"/>
        <end position="1326"/>
    </location>
</feature>
<dbReference type="InterPro" id="IPR047187">
    <property type="entry name" value="SF1_C_Upf1"/>
</dbReference>